<dbReference type="AlphaFoldDB" id="A0A4Z1FTS1"/>
<dbReference type="EMBL" id="PQXI01000062">
    <property type="protein sequence ID" value="TGO26309.1"/>
    <property type="molecule type" value="Genomic_DNA"/>
</dbReference>
<accession>A0A4Z1FTS1</accession>
<feature type="region of interest" description="Disordered" evidence="1">
    <location>
        <begin position="1"/>
        <end position="51"/>
    </location>
</feature>
<evidence type="ECO:0000313" key="3">
    <source>
        <dbReference type="Proteomes" id="UP000297910"/>
    </source>
</evidence>
<organism evidence="2 3">
    <name type="scientific">Botrytis paeoniae</name>
    <dbReference type="NCBI Taxonomy" id="278948"/>
    <lineage>
        <taxon>Eukaryota</taxon>
        <taxon>Fungi</taxon>
        <taxon>Dikarya</taxon>
        <taxon>Ascomycota</taxon>
        <taxon>Pezizomycotina</taxon>
        <taxon>Leotiomycetes</taxon>
        <taxon>Helotiales</taxon>
        <taxon>Sclerotiniaceae</taxon>
        <taxon>Botrytis</taxon>
    </lineage>
</organism>
<proteinExistence type="predicted"/>
<keyword evidence="3" id="KW-1185">Reference proteome</keyword>
<feature type="compositionally biased region" description="Basic and acidic residues" evidence="1">
    <location>
        <begin position="13"/>
        <end position="23"/>
    </location>
</feature>
<reference evidence="2 3" key="1">
    <citation type="submission" date="2017-12" db="EMBL/GenBank/DDBJ databases">
        <title>Comparative genomics of Botrytis spp.</title>
        <authorList>
            <person name="Valero-Jimenez C.A."/>
            <person name="Tapia P."/>
            <person name="Veloso J."/>
            <person name="Silva-Moreno E."/>
            <person name="Staats M."/>
            <person name="Valdes J.H."/>
            <person name="Van Kan J.A.L."/>
        </authorList>
    </citation>
    <scope>NUCLEOTIDE SEQUENCE [LARGE SCALE GENOMIC DNA]</scope>
    <source>
        <strain evidence="2 3">Bp0003</strain>
    </source>
</reference>
<comment type="caution">
    <text evidence="2">The sequence shown here is derived from an EMBL/GenBank/DDBJ whole genome shotgun (WGS) entry which is preliminary data.</text>
</comment>
<evidence type="ECO:0000313" key="2">
    <source>
        <dbReference type="EMBL" id="TGO26309.1"/>
    </source>
</evidence>
<name>A0A4Z1FTS1_9HELO</name>
<sequence>MFGNNPFRRKGKEKRDDKKKASREGSGPPSRDSSRGNRKSPPFDVTSKTVREKNLRSTLDQFAIMSGLAEDVGILLQDAKEKLEELRKIDGRLFGLGMVGTYVNRCEKHLVKSQNINREMDRYIKNEEKDLKGEGPR</sequence>
<protein>
    <submittedName>
        <fullName evidence="2">Uncharacterized protein</fullName>
    </submittedName>
</protein>
<gene>
    <name evidence="2" type="ORF">BPAE_0062g00300</name>
</gene>
<dbReference type="Proteomes" id="UP000297910">
    <property type="component" value="Unassembled WGS sequence"/>
</dbReference>
<evidence type="ECO:0000256" key="1">
    <source>
        <dbReference type="SAM" id="MobiDB-lite"/>
    </source>
</evidence>